<keyword evidence="3" id="KW-1185">Reference proteome</keyword>
<evidence type="ECO:0000313" key="2">
    <source>
        <dbReference type="EMBL" id="TFY66066.1"/>
    </source>
</evidence>
<proteinExistence type="predicted"/>
<dbReference type="EMBL" id="SEOQ01000281">
    <property type="protein sequence ID" value="TFY66066.1"/>
    <property type="molecule type" value="Genomic_DNA"/>
</dbReference>
<dbReference type="SMART" id="SM00220">
    <property type="entry name" value="S_TKc"/>
    <property type="match status" value="1"/>
</dbReference>
<dbReference type="InterPro" id="IPR000719">
    <property type="entry name" value="Prot_kinase_dom"/>
</dbReference>
<dbReference type="GO" id="GO:0005524">
    <property type="term" value="F:ATP binding"/>
    <property type="evidence" value="ECO:0007669"/>
    <property type="project" value="InterPro"/>
</dbReference>
<organism evidence="2 3">
    <name type="scientific">Dentipellis fragilis</name>
    <dbReference type="NCBI Taxonomy" id="205917"/>
    <lineage>
        <taxon>Eukaryota</taxon>
        <taxon>Fungi</taxon>
        <taxon>Dikarya</taxon>
        <taxon>Basidiomycota</taxon>
        <taxon>Agaricomycotina</taxon>
        <taxon>Agaricomycetes</taxon>
        <taxon>Russulales</taxon>
        <taxon>Hericiaceae</taxon>
        <taxon>Dentipellis</taxon>
    </lineage>
</organism>
<gene>
    <name evidence="2" type="ORF">EVG20_g5024</name>
</gene>
<dbReference type="InterPro" id="IPR011009">
    <property type="entry name" value="Kinase-like_dom_sf"/>
</dbReference>
<evidence type="ECO:0000259" key="1">
    <source>
        <dbReference type="PROSITE" id="PS50011"/>
    </source>
</evidence>
<evidence type="ECO:0000313" key="3">
    <source>
        <dbReference type="Proteomes" id="UP000298327"/>
    </source>
</evidence>
<dbReference type="STRING" id="205917.A0A4Y9YU20"/>
<comment type="caution">
    <text evidence="2">The sequence shown here is derived from an EMBL/GenBank/DDBJ whole genome shotgun (WGS) entry which is preliminary data.</text>
</comment>
<sequence>MASTAPHDRLAARMAAVFGPETEEDRLVRENPDTVSWGETWWRKHYEWLLQSGYKLRPRYAPNWRPPWIGTGKSPDDFEEGQSNDDVIIMDATRTSDGTVVMFKQLDLSTRRTSLLEVKINEYLSSNPQASDPRNHTAQVSEVLQVPDEATKKILVMPFLRPFDDPHFQTFGEAIAFFTQIFEGLQFLHEHNIAHRDCTRNNVMMDATHLYPDLWHPSDIHRRRDWKGKAKHYTRTERPVKYYFIDYGLSELYNRDTARTWPPLELPVHGGDKSAPENQEKNCNTPCNPFATDIYYIGNLVRENFIQKYHGFSFMRGLIDDMIQDDPSKRPKIHEVVARYAKIRKSVYPWQLRARTIRKKEWKIVSLWRLPRHVVRTALFIATRKPAIPDL</sequence>
<accession>A0A4Y9YU20</accession>
<protein>
    <recommendedName>
        <fullName evidence="1">Protein kinase domain-containing protein</fullName>
    </recommendedName>
</protein>
<name>A0A4Y9YU20_9AGAM</name>
<feature type="domain" description="Protein kinase" evidence="1">
    <location>
        <begin position="63"/>
        <end position="391"/>
    </location>
</feature>
<dbReference type="Proteomes" id="UP000298327">
    <property type="component" value="Unassembled WGS sequence"/>
</dbReference>
<reference evidence="2 3" key="1">
    <citation type="submission" date="2019-02" db="EMBL/GenBank/DDBJ databases">
        <title>Genome sequencing of the rare red list fungi Dentipellis fragilis.</title>
        <authorList>
            <person name="Buettner E."/>
            <person name="Kellner H."/>
        </authorList>
    </citation>
    <scope>NUCLEOTIDE SEQUENCE [LARGE SCALE GENOMIC DNA]</scope>
    <source>
        <strain evidence="2 3">DSM 105465</strain>
    </source>
</reference>
<dbReference type="GO" id="GO:0004672">
    <property type="term" value="F:protein kinase activity"/>
    <property type="evidence" value="ECO:0007669"/>
    <property type="project" value="InterPro"/>
</dbReference>
<dbReference type="AlphaFoldDB" id="A0A4Y9YU20"/>
<dbReference type="Gene3D" id="1.10.510.10">
    <property type="entry name" value="Transferase(Phosphotransferase) domain 1"/>
    <property type="match status" value="1"/>
</dbReference>
<dbReference type="OrthoDB" id="5987198at2759"/>
<dbReference type="PROSITE" id="PS50011">
    <property type="entry name" value="PROTEIN_KINASE_DOM"/>
    <property type="match status" value="1"/>
</dbReference>
<dbReference type="SUPFAM" id="SSF56112">
    <property type="entry name" value="Protein kinase-like (PK-like)"/>
    <property type="match status" value="1"/>
</dbReference>